<gene>
    <name evidence="1" type="ORF">FSP39_011362</name>
</gene>
<keyword evidence="2" id="KW-1185">Reference proteome</keyword>
<name>A0AA88XZ04_PINIB</name>
<dbReference type="GO" id="GO:0004857">
    <property type="term" value="F:enzyme inhibitor activity"/>
    <property type="evidence" value="ECO:0007669"/>
    <property type="project" value="InterPro"/>
</dbReference>
<evidence type="ECO:0000313" key="2">
    <source>
        <dbReference type="Proteomes" id="UP001186944"/>
    </source>
</evidence>
<evidence type="ECO:0008006" key="3">
    <source>
        <dbReference type="Google" id="ProtNLM"/>
    </source>
</evidence>
<protein>
    <recommendedName>
        <fullName evidence="3">Antistasin-like domain-containing protein</fullName>
    </recommendedName>
</protein>
<dbReference type="Gene3D" id="2.10.22.10">
    <property type="entry name" value="Antistasin, domain 1"/>
    <property type="match status" value="1"/>
</dbReference>
<accession>A0AA88XZ04</accession>
<dbReference type="SUPFAM" id="SSF57262">
    <property type="entry name" value="Leech antihemostatic proteins"/>
    <property type="match status" value="1"/>
</dbReference>
<dbReference type="Proteomes" id="UP001186944">
    <property type="component" value="Unassembled WGS sequence"/>
</dbReference>
<reference evidence="1" key="1">
    <citation type="submission" date="2019-08" db="EMBL/GenBank/DDBJ databases">
        <title>The improved chromosome-level genome for the pearl oyster Pinctada fucata martensii using PacBio sequencing and Hi-C.</title>
        <authorList>
            <person name="Zheng Z."/>
        </authorList>
    </citation>
    <scope>NUCLEOTIDE SEQUENCE</scope>
    <source>
        <strain evidence="1">ZZ-2019</strain>
        <tissue evidence="1">Adductor muscle</tissue>
    </source>
</reference>
<sequence length="205" mass="22551">MKHKRQHINQRDQWVTVADFRRPSGTQVAEAITTTPVSTTPLAVYLPNPCVQGQYVCEDGANCHDGFILGPNNCQYCMCAPNTTTVPLITPSKQHVDGHDGDASNTTDTAALPGHMKNECTIALAICSLKCKHGFMADTEDCKFCICKDEIYRNAGIEKGDEPTIQLMNPCVRGIDVCNIFCSHGYLRGPQNCQYCACGRVRILH</sequence>
<organism evidence="1 2">
    <name type="scientific">Pinctada imbricata</name>
    <name type="common">Atlantic pearl-oyster</name>
    <name type="synonym">Pinctada martensii</name>
    <dbReference type="NCBI Taxonomy" id="66713"/>
    <lineage>
        <taxon>Eukaryota</taxon>
        <taxon>Metazoa</taxon>
        <taxon>Spiralia</taxon>
        <taxon>Lophotrochozoa</taxon>
        <taxon>Mollusca</taxon>
        <taxon>Bivalvia</taxon>
        <taxon>Autobranchia</taxon>
        <taxon>Pteriomorphia</taxon>
        <taxon>Pterioida</taxon>
        <taxon>Pterioidea</taxon>
        <taxon>Pteriidae</taxon>
        <taxon>Pinctada</taxon>
    </lineage>
</organism>
<dbReference type="AlphaFoldDB" id="A0AA88XZ04"/>
<comment type="caution">
    <text evidence="1">The sequence shown here is derived from an EMBL/GenBank/DDBJ whole genome shotgun (WGS) entry which is preliminary data.</text>
</comment>
<dbReference type="InterPro" id="IPR011061">
    <property type="entry name" value="Hirudin/antistatin"/>
</dbReference>
<evidence type="ECO:0000313" key="1">
    <source>
        <dbReference type="EMBL" id="KAK3095197.1"/>
    </source>
</evidence>
<proteinExistence type="predicted"/>
<dbReference type="EMBL" id="VSWD01000008">
    <property type="protein sequence ID" value="KAK3095197.1"/>
    <property type="molecule type" value="Genomic_DNA"/>
</dbReference>